<evidence type="ECO:0000313" key="3">
    <source>
        <dbReference type="Proteomes" id="UP000184330"/>
    </source>
</evidence>
<feature type="domain" description="Lipocalin-like" evidence="1">
    <location>
        <begin position="10"/>
        <end position="142"/>
    </location>
</feature>
<gene>
    <name evidence="2" type="ORF">PAC_19623</name>
</gene>
<organism evidence="2 3">
    <name type="scientific">Phialocephala subalpina</name>
    <dbReference type="NCBI Taxonomy" id="576137"/>
    <lineage>
        <taxon>Eukaryota</taxon>
        <taxon>Fungi</taxon>
        <taxon>Dikarya</taxon>
        <taxon>Ascomycota</taxon>
        <taxon>Pezizomycotina</taxon>
        <taxon>Leotiomycetes</taxon>
        <taxon>Helotiales</taxon>
        <taxon>Mollisiaceae</taxon>
        <taxon>Phialocephala</taxon>
        <taxon>Phialocephala fortinii species complex</taxon>
    </lineage>
</organism>
<reference evidence="2 3" key="1">
    <citation type="submission" date="2016-03" db="EMBL/GenBank/DDBJ databases">
        <authorList>
            <person name="Ploux O."/>
        </authorList>
    </citation>
    <scope>NUCLEOTIDE SEQUENCE [LARGE SCALE GENOMIC DNA]</scope>
    <source>
        <strain evidence="2 3">UAMH 11012</strain>
    </source>
</reference>
<dbReference type="AlphaFoldDB" id="A0A1L7XXE4"/>
<dbReference type="Proteomes" id="UP000184330">
    <property type="component" value="Unassembled WGS sequence"/>
</dbReference>
<sequence length="150" mass="17058">MPFELQQLVGIWKLLFIDNTYPESHRTNLTGRIMFTADGYMNALIREPSIEPFNFNWAFASDSQVAAIARGVTAYCGMYTVHNESGQVYTQTKLDVSLSPSWMLQDQIRYATFEEKDGKTLMTLIPAVNGAKADNRLTWEKIPLQPLTML</sequence>
<proteinExistence type="predicted"/>
<accession>A0A1L7XXE4</accession>
<dbReference type="OrthoDB" id="3904217at2759"/>
<keyword evidence="3" id="KW-1185">Reference proteome</keyword>
<dbReference type="InterPro" id="IPR024311">
    <property type="entry name" value="Lipocalin-like"/>
</dbReference>
<name>A0A1L7XXE4_9HELO</name>
<dbReference type="EMBL" id="FJOG01000078">
    <property type="protein sequence ID" value="CZR69723.1"/>
    <property type="molecule type" value="Genomic_DNA"/>
</dbReference>
<dbReference type="Pfam" id="PF13924">
    <property type="entry name" value="Lipocalin_5"/>
    <property type="match status" value="1"/>
</dbReference>
<evidence type="ECO:0000313" key="2">
    <source>
        <dbReference type="EMBL" id="CZR69723.1"/>
    </source>
</evidence>
<protein>
    <recommendedName>
        <fullName evidence="1">Lipocalin-like domain-containing protein</fullName>
    </recommendedName>
</protein>
<evidence type="ECO:0000259" key="1">
    <source>
        <dbReference type="Pfam" id="PF13924"/>
    </source>
</evidence>